<dbReference type="EMBL" id="JPMX01000062">
    <property type="protein sequence ID" value="KGH45953.1"/>
    <property type="molecule type" value="Genomic_DNA"/>
</dbReference>
<evidence type="ECO:0000256" key="2">
    <source>
        <dbReference type="ARBA" id="ARBA00023002"/>
    </source>
</evidence>
<feature type="compositionally biased region" description="Basic and acidic residues" evidence="3">
    <location>
        <begin position="25"/>
        <end position="34"/>
    </location>
</feature>
<organism evidence="4 5">
    <name type="scientific">Modestobacter caceresii</name>
    <dbReference type="NCBI Taxonomy" id="1522368"/>
    <lineage>
        <taxon>Bacteria</taxon>
        <taxon>Bacillati</taxon>
        <taxon>Actinomycetota</taxon>
        <taxon>Actinomycetes</taxon>
        <taxon>Geodermatophilales</taxon>
        <taxon>Geodermatophilaceae</taxon>
        <taxon>Modestobacter</taxon>
    </lineage>
</organism>
<accession>A0A098Y516</accession>
<reference evidence="4 5" key="1">
    <citation type="submission" date="2014-07" db="EMBL/GenBank/DDBJ databases">
        <title>Biosystematic studies on Modestobacter strains isolated from extreme hyper-arid desert soil and from historic building.</title>
        <authorList>
            <person name="Bukarasam K."/>
            <person name="Bull A."/>
            <person name="Girard G."/>
            <person name="van Wezel G."/>
            <person name="Goodfellow M."/>
        </authorList>
    </citation>
    <scope>NUCLEOTIDE SEQUENCE [LARGE SCALE GENOMIC DNA]</scope>
    <source>
        <strain evidence="4 5">KNN45-2b</strain>
    </source>
</reference>
<dbReference type="AlphaFoldDB" id="A0A098Y516"/>
<dbReference type="Proteomes" id="UP000029713">
    <property type="component" value="Unassembled WGS sequence"/>
</dbReference>
<name>A0A098Y516_9ACTN</name>
<evidence type="ECO:0000256" key="1">
    <source>
        <dbReference type="ARBA" id="ARBA00006484"/>
    </source>
</evidence>
<evidence type="ECO:0000313" key="5">
    <source>
        <dbReference type="Proteomes" id="UP000029713"/>
    </source>
</evidence>
<feature type="compositionally biased region" description="Low complexity" evidence="3">
    <location>
        <begin position="1"/>
        <end position="22"/>
    </location>
</feature>
<comment type="caution">
    <text evidence="4">The sequence shown here is derived from an EMBL/GenBank/DDBJ whole genome shotgun (WGS) entry which is preliminary data.</text>
</comment>
<dbReference type="Gene3D" id="3.40.50.720">
    <property type="entry name" value="NAD(P)-binding Rossmann-like Domain"/>
    <property type="match status" value="1"/>
</dbReference>
<dbReference type="PRINTS" id="PR00081">
    <property type="entry name" value="GDHRDH"/>
</dbReference>
<protein>
    <submittedName>
        <fullName evidence="4">Dehydrogenase</fullName>
    </submittedName>
</protein>
<sequence length="285" mass="29987">MSSPRPESQPEQQQTPPGTLGQMDPKPDHGEESYRGSGKLIGKRAVITGGDSGIGRAVAIAFAREGADVLIAYLDEHEDARETAKYVEDAGRKCVLVPGDLADRAHQETIIPKAVEELGGIDILVNNAAFQMSHESLDEITDDEWDHTVALNLTAMFTLIRDAVPHMQPGASIINSSSVNSDNPSPTLAPYAMTKAGIANFTASMAQLLGEKGIRANSVAPGPVWTPLIPSTMPPEKVAAFGGDTPLGRAAQPAELAPVYVLLASDESSYVSGARVAVTGGRPIL</sequence>
<dbReference type="PANTHER" id="PTHR48107">
    <property type="entry name" value="NADPH-DEPENDENT ALDEHYDE REDUCTASE-LIKE PROTEIN, CHLOROPLASTIC-RELATED"/>
    <property type="match status" value="1"/>
</dbReference>
<evidence type="ECO:0000256" key="3">
    <source>
        <dbReference type="SAM" id="MobiDB-lite"/>
    </source>
</evidence>
<feature type="region of interest" description="Disordered" evidence="3">
    <location>
        <begin position="1"/>
        <end position="37"/>
    </location>
</feature>
<dbReference type="RefSeq" id="WP_036336510.1">
    <property type="nucleotide sequence ID" value="NZ_JPMX01000062.1"/>
</dbReference>
<dbReference type="GO" id="GO:0016614">
    <property type="term" value="F:oxidoreductase activity, acting on CH-OH group of donors"/>
    <property type="evidence" value="ECO:0007669"/>
    <property type="project" value="UniProtKB-ARBA"/>
</dbReference>
<dbReference type="FunFam" id="3.40.50.720:FF:000084">
    <property type="entry name" value="Short-chain dehydrogenase reductase"/>
    <property type="match status" value="1"/>
</dbReference>
<dbReference type="PANTHER" id="PTHR48107:SF16">
    <property type="entry name" value="NADPH-DEPENDENT ALDEHYDE REDUCTASE 1, CHLOROPLASTIC"/>
    <property type="match status" value="1"/>
</dbReference>
<dbReference type="Pfam" id="PF13561">
    <property type="entry name" value="adh_short_C2"/>
    <property type="match status" value="1"/>
</dbReference>
<dbReference type="PRINTS" id="PR00080">
    <property type="entry name" value="SDRFAMILY"/>
</dbReference>
<dbReference type="PROSITE" id="PS00061">
    <property type="entry name" value="ADH_SHORT"/>
    <property type="match status" value="1"/>
</dbReference>
<proteinExistence type="inferred from homology"/>
<keyword evidence="2" id="KW-0560">Oxidoreductase</keyword>
<dbReference type="SUPFAM" id="SSF51735">
    <property type="entry name" value="NAD(P)-binding Rossmann-fold domains"/>
    <property type="match status" value="1"/>
</dbReference>
<dbReference type="InterPro" id="IPR036291">
    <property type="entry name" value="NAD(P)-bd_dom_sf"/>
</dbReference>
<evidence type="ECO:0000313" key="4">
    <source>
        <dbReference type="EMBL" id="KGH45953.1"/>
    </source>
</evidence>
<gene>
    <name evidence="4" type="ORF">IN07_14300</name>
</gene>
<keyword evidence="5" id="KW-1185">Reference proteome</keyword>
<dbReference type="STRING" id="1522368.IN07_14300"/>
<dbReference type="OrthoDB" id="9809287at2"/>
<dbReference type="InterPro" id="IPR002347">
    <property type="entry name" value="SDR_fam"/>
</dbReference>
<comment type="similarity">
    <text evidence="1">Belongs to the short-chain dehydrogenases/reductases (SDR) family.</text>
</comment>
<dbReference type="InterPro" id="IPR020904">
    <property type="entry name" value="Sc_DH/Rdtase_CS"/>
</dbReference>